<dbReference type="Proteomes" id="UP000238823">
    <property type="component" value="Unassembled WGS sequence"/>
</dbReference>
<keyword evidence="2" id="KW-0732">Signal</keyword>
<reference evidence="3 4" key="1">
    <citation type="submission" date="2018-03" db="EMBL/GenBank/DDBJ databases">
        <title>Draft Genome Sequences of the Obligatory Marine Myxobacteria Enhygromyxa salina SWB007.</title>
        <authorList>
            <person name="Poehlein A."/>
            <person name="Moghaddam J.A."/>
            <person name="Harms H."/>
            <person name="Alanjari M."/>
            <person name="Koenig G.M."/>
            <person name="Daniel R."/>
            <person name="Schaeberle T.F."/>
        </authorList>
    </citation>
    <scope>NUCLEOTIDE SEQUENCE [LARGE SCALE GENOMIC DNA]</scope>
    <source>
        <strain evidence="3 4">SWB007</strain>
    </source>
</reference>
<feature type="chain" id="PRO_5015785291" evidence="2">
    <location>
        <begin position="18"/>
        <end position="447"/>
    </location>
</feature>
<sequence>MRRTPLALLLTCLVCTACPGGGDETPAQTGSETGDGDDDPGDGDGDPGDGDADSGDVCGDGVVTGDEECDLGDANADTGECTSSCTMAVCGDGLVYAEAEACDGAGETADCNANCTVAACGDGIVNPSAGESCEGTVDNNGSCDMCQLNCDADYANCNNNPADGCEILLCAGGTCDNPQLQPGSVEFDYTGALEFFTIPACVKTLTIEALGASGGSGMNVGYPGGFGARIKGDFDVNAGDELTLLVGGAGLDATDEAAQGGGSGGGGSFVADANGDPMLVAGGGGGANYVTMGGTLLAPGGDGRTEQAGQPGGGDNGGVGGNNGSGGGTLDWAGWHGGTGGGGFLGAGLGPSNGNPDEGSPNQPGEAFVDGGAGGMAGDGGGRNGGFGGGGAAGFCGGGGGGYSGGGAAGTATDVVGGGGGGSINLGDNQDNQAGNNSGDGMITLSW</sequence>
<name>A0A2S9YXZ2_9BACT</name>
<protein>
    <submittedName>
        <fullName evidence="3">Uncharacterized protein</fullName>
    </submittedName>
</protein>
<feature type="signal peptide" evidence="2">
    <location>
        <begin position="1"/>
        <end position="17"/>
    </location>
</feature>
<evidence type="ECO:0000313" key="4">
    <source>
        <dbReference type="Proteomes" id="UP000238823"/>
    </source>
</evidence>
<dbReference type="AlphaFoldDB" id="A0A2S9YXZ2"/>
<feature type="region of interest" description="Disordered" evidence="1">
    <location>
        <begin position="409"/>
        <end position="447"/>
    </location>
</feature>
<evidence type="ECO:0000313" key="3">
    <source>
        <dbReference type="EMBL" id="PRQ09963.1"/>
    </source>
</evidence>
<comment type="caution">
    <text evidence="3">The sequence shown here is derived from an EMBL/GenBank/DDBJ whole genome shotgun (WGS) entry which is preliminary data.</text>
</comment>
<proteinExistence type="predicted"/>
<accession>A0A2S9YXZ2</accession>
<evidence type="ECO:0000256" key="2">
    <source>
        <dbReference type="SAM" id="SignalP"/>
    </source>
</evidence>
<feature type="compositionally biased region" description="Gly residues" evidence="1">
    <location>
        <begin position="310"/>
        <end position="351"/>
    </location>
</feature>
<evidence type="ECO:0000256" key="1">
    <source>
        <dbReference type="SAM" id="MobiDB-lite"/>
    </source>
</evidence>
<feature type="compositionally biased region" description="Acidic residues" evidence="1">
    <location>
        <begin position="34"/>
        <end position="54"/>
    </location>
</feature>
<feature type="region of interest" description="Disordered" evidence="1">
    <location>
        <begin position="298"/>
        <end position="376"/>
    </location>
</feature>
<feature type="region of interest" description="Disordered" evidence="1">
    <location>
        <begin position="24"/>
        <end position="57"/>
    </location>
</feature>
<dbReference type="EMBL" id="PVNL01000004">
    <property type="protein sequence ID" value="PRQ09963.1"/>
    <property type="molecule type" value="Genomic_DNA"/>
</dbReference>
<feature type="compositionally biased region" description="Polar residues" evidence="1">
    <location>
        <begin position="426"/>
        <end position="447"/>
    </location>
</feature>
<organism evidence="3 4">
    <name type="scientific">Enhygromyxa salina</name>
    <dbReference type="NCBI Taxonomy" id="215803"/>
    <lineage>
        <taxon>Bacteria</taxon>
        <taxon>Pseudomonadati</taxon>
        <taxon>Myxococcota</taxon>
        <taxon>Polyangia</taxon>
        <taxon>Nannocystales</taxon>
        <taxon>Nannocystaceae</taxon>
        <taxon>Enhygromyxa</taxon>
    </lineage>
</organism>
<gene>
    <name evidence="3" type="ORF">ENSA7_01690</name>
</gene>